<keyword evidence="4 7" id="KW-1133">Transmembrane helix</keyword>
<dbReference type="SUPFAM" id="SSF103473">
    <property type="entry name" value="MFS general substrate transporter"/>
    <property type="match status" value="1"/>
</dbReference>
<evidence type="ECO:0000256" key="7">
    <source>
        <dbReference type="SAM" id="Phobius"/>
    </source>
</evidence>
<gene>
    <name evidence="9" type="ORF">AC579_10168</name>
</gene>
<feature type="region of interest" description="Disordered" evidence="6">
    <location>
        <begin position="553"/>
        <end position="580"/>
    </location>
</feature>
<keyword evidence="3 7" id="KW-0812">Transmembrane</keyword>
<comment type="caution">
    <text evidence="9">The sequence shown here is derived from an EMBL/GenBank/DDBJ whole genome shotgun (WGS) entry which is preliminary data.</text>
</comment>
<evidence type="ECO:0000256" key="3">
    <source>
        <dbReference type="ARBA" id="ARBA00022692"/>
    </source>
</evidence>
<organism evidence="9 10">
    <name type="scientific">Pseudocercospora musae</name>
    <dbReference type="NCBI Taxonomy" id="113226"/>
    <lineage>
        <taxon>Eukaryota</taxon>
        <taxon>Fungi</taxon>
        <taxon>Dikarya</taxon>
        <taxon>Ascomycota</taxon>
        <taxon>Pezizomycotina</taxon>
        <taxon>Dothideomycetes</taxon>
        <taxon>Dothideomycetidae</taxon>
        <taxon>Mycosphaerellales</taxon>
        <taxon>Mycosphaerellaceae</taxon>
        <taxon>Pseudocercospora</taxon>
    </lineage>
</organism>
<dbReference type="EMBL" id="LFZO01000480">
    <property type="protein sequence ID" value="KXT08172.1"/>
    <property type="molecule type" value="Genomic_DNA"/>
</dbReference>
<feature type="transmembrane region" description="Helical" evidence="7">
    <location>
        <begin position="479"/>
        <end position="500"/>
    </location>
</feature>
<feature type="domain" description="Major facilitator superfamily (MFS) profile" evidence="8">
    <location>
        <begin position="107"/>
        <end position="538"/>
    </location>
</feature>
<dbReference type="Proteomes" id="UP000073492">
    <property type="component" value="Unassembled WGS sequence"/>
</dbReference>
<proteinExistence type="inferred from homology"/>
<feature type="transmembrane region" description="Helical" evidence="7">
    <location>
        <begin position="445"/>
        <end position="467"/>
    </location>
</feature>
<feature type="transmembrane region" description="Helical" evidence="7">
    <location>
        <begin position="142"/>
        <end position="161"/>
    </location>
</feature>
<sequence>MLNDSSELEKGDGIDYNPSKRPKNRQMTILPDPSTIISFSTDDPDNPYNWSQSRKLSIVVLGVSDVMDHFSGVLQERPSRVSIHPDILANGQYTLPSTRKEVDADSLNYFRSLVVINSTISSSLPSLASTQLQTHFNVQNNFQLVLPNSIFLVGYIFGPMLWAPLSENYGRRYIIICTYLSFTMWMLASALAPNWTGFLFFRFLTGFFGSTPISLTGGLFADILENPVWRGRSIAWFMALASFGPALAPIPSGYLARYSWRWPFWFGTIFAGVCAVPLLFLPETYGPRILLLKARKMRKEGRGNVHAELEKKHTSTKQLFTQVLGRPLRMMLAEPIVSACCLYLSLIYAIQFMLFQSYSVVFPPIYGFGPGQTGLAFLAIALGNLPIALLFVLWWDGYLRRAKAASKEWACKEEYQRLPLAILGGPLFAAGLFWIGWGARKDVHWIVPILGGLPLGIGFVLIFVALANYIVDSYTTLSASALGGTSIARSTFGVVLPFAARPMYETLGVAWACSLLGFFGFACCLIPFAFIKYGPALRARSKIRQGIANTKAAKSEASVPSDEEAVHIEAKEEDGMEHRT</sequence>
<evidence type="ECO:0000256" key="2">
    <source>
        <dbReference type="ARBA" id="ARBA00008335"/>
    </source>
</evidence>
<dbReference type="OrthoDB" id="5141738at2759"/>
<reference evidence="9 10" key="1">
    <citation type="submission" date="2015-07" db="EMBL/GenBank/DDBJ databases">
        <title>Comparative genomics of the Sigatoka disease complex on banana suggests a link between parallel evolutionary changes in Pseudocercospora fijiensis and Pseudocercospora eumusae and increased virulence on the banana host.</title>
        <authorList>
            <person name="Chang T.-C."/>
            <person name="Salvucci A."/>
            <person name="Crous P.W."/>
            <person name="Stergiopoulos I."/>
        </authorList>
    </citation>
    <scope>NUCLEOTIDE SEQUENCE [LARGE SCALE GENOMIC DNA]</scope>
    <source>
        <strain evidence="9 10">CBS 116634</strain>
    </source>
</reference>
<evidence type="ECO:0000259" key="8">
    <source>
        <dbReference type="PROSITE" id="PS50850"/>
    </source>
</evidence>
<dbReference type="PROSITE" id="PS50850">
    <property type="entry name" value="MFS"/>
    <property type="match status" value="1"/>
</dbReference>
<accession>A0A139I0R3</accession>
<feature type="region of interest" description="Disordered" evidence="6">
    <location>
        <begin position="1"/>
        <end position="28"/>
    </location>
</feature>
<dbReference type="CDD" id="cd17323">
    <property type="entry name" value="MFS_Tpo1_MDR_like"/>
    <property type="match status" value="1"/>
</dbReference>
<feature type="transmembrane region" description="Helical" evidence="7">
    <location>
        <begin position="173"/>
        <end position="192"/>
    </location>
</feature>
<dbReference type="GO" id="GO:0022857">
    <property type="term" value="F:transmembrane transporter activity"/>
    <property type="evidence" value="ECO:0007669"/>
    <property type="project" value="InterPro"/>
</dbReference>
<feature type="transmembrane region" description="Helical" evidence="7">
    <location>
        <begin position="375"/>
        <end position="397"/>
    </location>
</feature>
<comment type="similarity">
    <text evidence="2">Belongs to the major facilitator superfamily.</text>
</comment>
<dbReference type="AlphaFoldDB" id="A0A139I0R3"/>
<evidence type="ECO:0000256" key="6">
    <source>
        <dbReference type="SAM" id="MobiDB-lite"/>
    </source>
</evidence>
<dbReference type="Pfam" id="PF07690">
    <property type="entry name" value="MFS_1"/>
    <property type="match status" value="1"/>
</dbReference>
<dbReference type="PANTHER" id="PTHR23502:SF74">
    <property type="entry name" value="MAJOR FACILITATOR SUPERFAMILY (MFS) PROFILE DOMAIN-CONTAINING PROTEIN"/>
    <property type="match status" value="1"/>
</dbReference>
<name>A0A139I0R3_9PEZI</name>
<feature type="compositionally biased region" description="Acidic residues" evidence="6">
    <location>
        <begin position="571"/>
        <end position="580"/>
    </location>
</feature>
<feature type="transmembrane region" description="Helical" evidence="7">
    <location>
        <begin position="418"/>
        <end position="439"/>
    </location>
</feature>
<dbReference type="Gene3D" id="1.20.1250.20">
    <property type="entry name" value="MFS general substrate transporter like domains"/>
    <property type="match status" value="1"/>
</dbReference>
<protein>
    <recommendedName>
        <fullName evidence="8">Major facilitator superfamily (MFS) profile domain-containing protein</fullName>
    </recommendedName>
</protein>
<evidence type="ECO:0000313" key="10">
    <source>
        <dbReference type="Proteomes" id="UP000073492"/>
    </source>
</evidence>
<dbReference type="GO" id="GO:0005886">
    <property type="term" value="C:plasma membrane"/>
    <property type="evidence" value="ECO:0007669"/>
    <property type="project" value="TreeGrafter"/>
</dbReference>
<dbReference type="InterPro" id="IPR036259">
    <property type="entry name" value="MFS_trans_sf"/>
</dbReference>
<feature type="transmembrane region" description="Helical" evidence="7">
    <location>
        <begin position="198"/>
        <end position="221"/>
    </location>
</feature>
<feature type="transmembrane region" description="Helical" evidence="7">
    <location>
        <begin position="336"/>
        <end position="355"/>
    </location>
</feature>
<keyword evidence="10" id="KW-1185">Reference proteome</keyword>
<dbReference type="InterPro" id="IPR020846">
    <property type="entry name" value="MFS_dom"/>
</dbReference>
<evidence type="ECO:0000256" key="5">
    <source>
        <dbReference type="ARBA" id="ARBA00023136"/>
    </source>
</evidence>
<evidence type="ECO:0000313" key="9">
    <source>
        <dbReference type="EMBL" id="KXT08172.1"/>
    </source>
</evidence>
<dbReference type="PANTHER" id="PTHR23502">
    <property type="entry name" value="MAJOR FACILITATOR SUPERFAMILY"/>
    <property type="match status" value="1"/>
</dbReference>
<comment type="subcellular location">
    <subcellularLocation>
        <location evidence="1">Membrane</location>
        <topology evidence="1">Multi-pass membrane protein</topology>
    </subcellularLocation>
</comment>
<dbReference type="FunFam" id="1.20.1250.20:FF:000082">
    <property type="entry name" value="MFS multidrug transporter, putative"/>
    <property type="match status" value="1"/>
</dbReference>
<dbReference type="InterPro" id="IPR011701">
    <property type="entry name" value="MFS"/>
</dbReference>
<evidence type="ECO:0000256" key="4">
    <source>
        <dbReference type="ARBA" id="ARBA00022989"/>
    </source>
</evidence>
<evidence type="ECO:0000256" key="1">
    <source>
        <dbReference type="ARBA" id="ARBA00004141"/>
    </source>
</evidence>
<feature type="transmembrane region" description="Helical" evidence="7">
    <location>
        <begin position="506"/>
        <end position="531"/>
    </location>
</feature>
<feature type="transmembrane region" description="Helical" evidence="7">
    <location>
        <begin position="262"/>
        <end position="281"/>
    </location>
</feature>
<feature type="transmembrane region" description="Helical" evidence="7">
    <location>
        <begin position="233"/>
        <end position="256"/>
    </location>
</feature>
<keyword evidence="5 7" id="KW-0472">Membrane</keyword>